<dbReference type="InterPro" id="IPR008906">
    <property type="entry name" value="HATC_C_dom"/>
</dbReference>
<proteinExistence type="predicted"/>
<dbReference type="AlphaFoldDB" id="A0A9P0EYQ7"/>
<sequence length="851" mass="97701">MSDGRSRLSGHQYKLNREEKEEKERKLLKKTKKIDSFFVKSAKSQMQPPRERDTSTVVEVGETVPSTSATSAASYEIETDNKNVCSEADTSKSPVSEQAVNSNILFILSDDPVEWEINDSLRNYVAKYGFKQNLDADFKKSKREYNDHARYFTRSMFERELKNCEKIQRDWLIYSQSSGRVYCGPCLAFNGGSQFGVLKEGFNDWKNAKRLAQHENSPDHKSSVLQMLERGKKHGRIDHQVERQLEEEKVYWKSVLRRVVETVKSLVSRGLPLRGDNETIGSVHNGNFLMAIELIAQFDPFMATHIAKYGNPGSGRTNYLSSTIYEEFVEILASKVTELVLSEIHIAKYFSIIVDSTPDLTHVDQLSLIIRYVQSDGTPIERFIKFIPNVGHKAELIKDAVVELIEELKINMNNCRGQSYDNAANMSGPYNGLQAKIKQISPTAEYVPCAAHSLNLVGECAAKCCESAVLFFDTLQEVYTFFTASTARWNILFNQYEKAEKKRKESKENKRTHILQNLSKTRWSARSDACVALFESYWEVISALFDVEEDDQQNPNAKCEAKGIRLKLESFEMAFMVVFWGFLLERFNLTNKLLQDPEIDIFTAVQLYDSLIALISESREKFDGFETEARTLLMTAAESYQKDKGRKRKRTLRSGEKATGEVEFNGRDTMRVETFLVIIDKLITELKKRRNAYEMYYERFFFLLNLTALSSEELKKKAEALVQIYPDDIEECFIGECIQFQALCNSQNYTEDAKTPTKLLKKIRNQNIHSVFPNIDIALRMCVCTPIANCSAERSFSCLRRVLNYLRSSMNEERLSALGILQIENEILQSLDYEEIIDAFAAKKSRRVLLH</sequence>
<evidence type="ECO:0000313" key="4">
    <source>
        <dbReference type="Proteomes" id="UP001152759"/>
    </source>
</evidence>
<accession>A0A9P0EYQ7</accession>
<protein>
    <recommendedName>
        <fullName evidence="2">TTF-type domain-containing protein</fullName>
    </recommendedName>
</protein>
<organism evidence="3 4">
    <name type="scientific">Bemisia tabaci</name>
    <name type="common">Sweetpotato whitefly</name>
    <name type="synonym">Aleurodes tabaci</name>
    <dbReference type="NCBI Taxonomy" id="7038"/>
    <lineage>
        <taxon>Eukaryota</taxon>
        <taxon>Metazoa</taxon>
        <taxon>Ecdysozoa</taxon>
        <taxon>Arthropoda</taxon>
        <taxon>Hexapoda</taxon>
        <taxon>Insecta</taxon>
        <taxon>Pterygota</taxon>
        <taxon>Neoptera</taxon>
        <taxon>Paraneoptera</taxon>
        <taxon>Hemiptera</taxon>
        <taxon>Sternorrhyncha</taxon>
        <taxon>Aleyrodoidea</taxon>
        <taxon>Aleyrodidae</taxon>
        <taxon>Aleyrodinae</taxon>
        <taxon>Bemisia</taxon>
    </lineage>
</organism>
<dbReference type="Proteomes" id="UP001152759">
    <property type="component" value="Chromosome 1"/>
</dbReference>
<dbReference type="KEGG" id="btab:109029611"/>
<reference evidence="3" key="1">
    <citation type="submission" date="2021-12" db="EMBL/GenBank/DDBJ databases">
        <authorList>
            <person name="King R."/>
        </authorList>
    </citation>
    <scope>NUCLEOTIDE SEQUENCE</scope>
</reference>
<dbReference type="OrthoDB" id="6615959at2759"/>
<dbReference type="InterPro" id="IPR025398">
    <property type="entry name" value="DUF4371"/>
</dbReference>
<dbReference type="PANTHER" id="PTHR45749:SF23">
    <property type="entry name" value="ZINC FINGER MYM-TYPE PROTEIN 1-LIKE"/>
    <property type="match status" value="1"/>
</dbReference>
<keyword evidence="4" id="KW-1185">Reference proteome</keyword>
<evidence type="ECO:0000313" key="3">
    <source>
        <dbReference type="EMBL" id="CAH0382417.1"/>
    </source>
</evidence>
<dbReference type="Pfam" id="PF14291">
    <property type="entry name" value="DUF4371"/>
    <property type="match status" value="1"/>
</dbReference>
<dbReference type="PANTHER" id="PTHR45749">
    <property type="match status" value="1"/>
</dbReference>
<gene>
    <name evidence="3" type="ORF">BEMITA_LOCUS1961</name>
</gene>
<dbReference type="InterPro" id="IPR006580">
    <property type="entry name" value="Znf_TTF"/>
</dbReference>
<feature type="domain" description="TTF-type" evidence="2">
    <location>
        <begin position="156"/>
        <end position="230"/>
    </location>
</feature>
<feature type="region of interest" description="Disordered" evidence="1">
    <location>
        <begin position="1"/>
        <end position="25"/>
    </location>
</feature>
<name>A0A9P0EYQ7_BEMTA</name>
<evidence type="ECO:0000256" key="1">
    <source>
        <dbReference type="SAM" id="MobiDB-lite"/>
    </source>
</evidence>
<dbReference type="SMART" id="SM00597">
    <property type="entry name" value="ZnF_TTF"/>
    <property type="match status" value="1"/>
</dbReference>
<dbReference type="InterPro" id="IPR012337">
    <property type="entry name" value="RNaseH-like_sf"/>
</dbReference>
<feature type="compositionally biased region" description="Basic and acidic residues" evidence="1">
    <location>
        <begin position="15"/>
        <end position="25"/>
    </location>
</feature>
<dbReference type="EMBL" id="OU963862">
    <property type="protein sequence ID" value="CAH0382417.1"/>
    <property type="molecule type" value="Genomic_DNA"/>
</dbReference>
<dbReference type="Pfam" id="PF05699">
    <property type="entry name" value="Dimer_Tnp_hAT"/>
    <property type="match status" value="1"/>
</dbReference>
<dbReference type="GO" id="GO:0046983">
    <property type="term" value="F:protein dimerization activity"/>
    <property type="evidence" value="ECO:0007669"/>
    <property type="project" value="InterPro"/>
</dbReference>
<evidence type="ECO:0000259" key="2">
    <source>
        <dbReference type="SMART" id="SM00597"/>
    </source>
</evidence>
<dbReference type="SUPFAM" id="SSF53098">
    <property type="entry name" value="Ribonuclease H-like"/>
    <property type="match status" value="1"/>
</dbReference>